<dbReference type="PROSITE" id="PS50893">
    <property type="entry name" value="ABC_TRANSPORTER_2"/>
    <property type="match status" value="1"/>
</dbReference>
<evidence type="ECO:0000313" key="6">
    <source>
        <dbReference type="EMBL" id="AXA37594.1"/>
    </source>
</evidence>
<name>A0A2Z4Y8M1_SUMC1</name>
<dbReference type="EMBL" id="CP030759">
    <property type="protein sequence ID" value="AXA37594.1"/>
    <property type="molecule type" value="Genomic_DNA"/>
</dbReference>
<dbReference type="GO" id="GO:0016887">
    <property type="term" value="F:ATP hydrolysis activity"/>
    <property type="evidence" value="ECO:0007669"/>
    <property type="project" value="InterPro"/>
</dbReference>
<evidence type="ECO:0000256" key="1">
    <source>
        <dbReference type="ARBA" id="ARBA00022448"/>
    </source>
</evidence>
<dbReference type="InterPro" id="IPR003439">
    <property type="entry name" value="ABC_transporter-like_ATP-bd"/>
</dbReference>
<gene>
    <name evidence="6" type="ORF">BRCON_2852</name>
</gene>
<organism evidence="6 7">
    <name type="scientific">Sumerlaea chitinivorans</name>
    <dbReference type="NCBI Taxonomy" id="2250252"/>
    <lineage>
        <taxon>Bacteria</taxon>
        <taxon>Candidatus Sumerlaeota</taxon>
        <taxon>Candidatus Sumerlaeia</taxon>
        <taxon>Candidatus Sumerlaeales</taxon>
        <taxon>Candidatus Sumerlaeaceae</taxon>
        <taxon>Candidatus Sumerlaea</taxon>
    </lineage>
</organism>
<dbReference type="PANTHER" id="PTHR42939">
    <property type="entry name" value="ABC TRANSPORTER ATP-BINDING PROTEIN ALBC-RELATED"/>
    <property type="match status" value="1"/>
</dbReference>
<reference evidence="6 7" key="1">
    <citation type="submission" date="2018-05" db="EMBL/GenBank/DDBJ databases">
        <title>A metagenomic window into the 2 km-deep terrestrial subsurface aquifer revealed taxonomically and functionally diverse microbial community comprising novel uncultured bacterial lineages.</title>
        <authorList>
            <person name="Kadnikov V.V."/>
            <person name="Mardanov A.V."/>
            <person name="Beletsky A.V."/>
            <person name="Banks D."/>
            <person name="Pimenov N.V."/>
            <person name="Frank Y.A."/>
            <person name="Karnachuk O.V."/>
            <person name="Ravin N.V."/>
        </authorList>
    </citation>
    <scope>NUCLEOTIDE SEQUENCE [LARGE SCALE GENOMIC DNA]</scope>
    <source>
        <strain evidence="6">BY</strain>
    </source>
</reference>
<dbReference type="InterPro" id="IPR051782">
    <property type="entry name" value="ABC_Transporter_VariousFunc"/>
</dbReference>
<dbReference type="KEGG" id="schv:BRCON_2852"/>
<evidence type="ECO:0000256" key="4">
    <source>
        <dbReference type="SAM" id="MobiDB-lite"/>
    </source>
</evidence>
<dbReference type="Gene3D" id="3.40.50.300">
    <property type="entry name" value="P-loop containing nucleotide triphosphate hydrolases"/>
    <property type="match status" value="1"/>
</dbReference>
<dbReference type="InterPro" id="IPR003593">
    <property type="entry name" value="AAA+_ATPase"/>
</dbReference>
<sequence>METTAMESTPRPAAFASAGQPDPVIEAQSLTKYYGRDRGIEDVTFTVHRGEIFGLLGPNGSGKTTTLRVLLNFVRPTRGRVTVFGCEPWCWRAARDRQRIGYLPGELVLPEHDTGAWLLDFYAQLSRTPPVLRAEVCELLKLSASELRRPVRKYSRGQRQKLGLVQALQHNPELLLLDEPTTALDPLAQEALYRLLFELKQRGTTIVFSSHVLGEVLRLCDRVAVLKEGKLATVFEVSSFLLEAPRLVFLRFAEDAARVALAQVSWCEFVREEPPWSVYRVAPKDLPVLLQLLSRLAVADLRIESAAQQALLELYRSSSEGGA</sequence>
<accession>A0A2Z4Y8M1</accession>
<feature type="domain" description="ABC transporter" evidence="5">
    <location>
        <begin position="25"/>
        <end position="253"/>
    </location>
</feature>
<dbReference type="CDD" id="cd03230">
    <property type="entry name" value="ABC_DR_subfamily_A"/>
    <property type="match status" value="1"/>
</dbReference>
<keyword evidence="1" id="KW-0813">Transport</keyword>
<dbReference type="PANTHER" id="PTHR42939:SF1">
    <property type="entry name" value="ABC TRANSPORTER ATP-BINDING PROTEIN ALBC-RELATED"/>
    <property type="match status" value="1"/>
</dbReference>
<dbReference type="InterPro" id="IPR027417">
    <property type="entry name" value="P-loop_NTPase"/>
</dbReference>
<keyword evidence="3 6" id="KW-0067">ATP-binding</keyword>
<evidence type="ECO:0000313" key="7">
    <source>
        <dbReference type="Proteomes" id="UP000262583"/>
    </source>
</evidence>
<protein>
    <submittedName>
        <fullName evidence="6">ABC transporter, ATP-binding protein</fullName>
    </submittedName>
</protein>
<evidence type="ECO:0000259" key="5">
    <source>
        <dbReference type="PROSITE" id="PS50893"/>
    </source>
</evidence>
<dbReference type="GO" id="GO:0005524">
    <property type="term" value="F:ATP binding"/>
    <property type="evidence" value="ECO:0007669"/>
    <property type="project" value="UniProtKB-KW"/>
</dbReference>
<proteinExistence type="predicted"/>
<keyword evidence="2" id="KW-0547">Nucleotide-binding</keyword>
<dbReference type="Proteomes" id="UP000262583">
    <property type="component" value="Chromosome"/>
</dbReference>
<evidence type="ECO:0000256" key="2">
    <source>
        <dbReference type="ARBA" id="ARBA00022741"/>
    </source>
</evidence>
<feature type="region of interest" description="Disordered" evidence="4">
    <location>
        <begin position="1"/>
        <end position="20"/>
    </location>
</feature>
<dbReference type="SMART" id="SM00382">
    <property type="entry name" value="AAA"/>
    <property type="match status" value="1"/>
</dbReference>
<evidence type="ECO:0000256" key="3">
    <source>
        <dbReference type="ARBA" id="ARBA00022840"/>
    </source>
</evidence>
<dbReference type="Pfam" id="PF00005">
    <property type="entry name" value="ABC_tran"/>
    <property type="match status" value="1"/>
</dbReference>
<dbReference type="AlphaFoldDB" id="A0A2Z4Y8M1"/>
<dbReference type="SUPFAM" id="SSF52540">
    <property type="entry name" value="P-loop containing nucleoside triphosphate hydrolases"/>
    <property type="match status" value="1"/>
</dbReference>